<evidence type="ECO:0000256" key="4">
    <source>
        <dbReference type="ARBA" id="ARBA00022737"/>
    </source>
</evidence>
<dbReference type="SUPFAM" id="SSF49313">
    <property type="entry name" value="Cadherin-like"/>
    <property type="match status" value="5"/>
</dbReference>
<dbReference type="Gene3D" id="4.10.900.10">
    <property type="entry name" value="TCF3-CBD (Catenin binding domain)"/>
    <property type="match status" value="1"/>
</dbReference>
<dbReference type="PANTHER" id="PTHR24027">
    <property type="entry name" value="CADHERIN-23"/>
    <property type="match status" value="1"/>
</dbReference>
<feature type="domain" description="Cadherin" evidence="15">
    <location>
        <begin position="149"/>
        <end position="258"/>
    </location>
</feature>
<evidence type="ECO:0000256" key="2">
    <source>
        <dbReference type="ARBA" id="ARBA00022692"/>
    </source>
</evidence>
<keyword evidence="8 13" id="KW-0472">Membrane</keyword>
<dbReference type="InterPro" id="IPR027397">
    <property type="entry name" value="Catenin-bd_sf"/>
</dbReference>
<dbReference type="SMART" id="SM00112">
    <property type="entry name" value="CA"/>
    <property type="match status" value="5"/>
</dbReference>
<keyword evidence="6 10" id="KW-0130">Cell adhesion</keyword>
<feature type="region of interest" description="Disordered" evidence="12">
    <location>
        <begin position="660"/>
        <end position="728"/>
    </location>
</feature>
<dbReference type="PROSITE" id="PS00232">
    <property type="entry name" value="CADHERIN_1"/>
    <property type="match status" value="2"/>
</dbReference>
<reference evidence="16 17" key="1">
    <citation type="submission" date="2024-02" db="EMBL/GenBank/DDBJ databases">
        <authorList>
            <person name="Daric V."/>
            <person name="Darras S."/>
        </authorList>
    </citation>
    <scope>NUCLEOTIDE SEQUENCE [LARGE SCALE GENOMIC DNA]</scope>
</reference>
<evidence type="ECO:0000256" key="5">
    <source>
        <dbReference type="ARBA" id="ARBA00022837"/>
    </source>
</evidence>
<name>A0ABP0F7C4_CLALP</name>
<evidence type="ECO:0000256" key="8">
    <source>
        <dbReference type="ARBA" id="ARBA00023136"/>
    </source>
</evidence>
<evidence type="ECO:0000256" key="13">
    <source>
        <dbReference type="SAM" id="Phobius"/>
    </source>
</evidence>
<keyword evidence="17" id="KW-1185">Reference proteome</keyword>
<proteinExistence type="predicted"/>
<keyword evidence="2 10" id="KW-0812">Transmembrane</keyword>
<dbReference type="EMBL" id="CAWYQH010000002">
    <property type="protein sequence ID" value="CAK8673983.1"/>
    <property type="molecule type" value="Genomic_DNA"/>
</dbReference>
<keyword evidence="4" id="KW-0677">Repeat</keyword>
<feature type="chain" id="PRO_5046460323" description="Cadherin domain-containing protein" evidence="14">
    <location>
        <begin position="21"/>
        <end position="785"/>
    </location>
</feature>
<feature type="signal peptide" evidence="14">
    <location>
        <begin position="1"/>
        <end position="20"/>
    </location>
</feature>
<keyword evidence="3 14" id="KW-0732">Signal</keyword>
<evidence type="ECO:0000256" key="9">
    <source>
        <dbReference type="PROSITE-ProRule" id="PRU00043"/>
    </source>
</evidence>
<dbReference type="Proteomes" id="UP001642483">
    <property type="component" value="Unassembled WGS sequence"/>
</dbReference>
<evidence type="ECO:0000256" key="10">
    <source>
        <dbReference type="RuleBase" id="RU003318"/>
    </source>
</evidence>
<keyword evidence="5 9" id="KW-0106">Calcium</keyword>
<accession>A0ABP0F7C4</accession>
<feature type="domain" description="Cadherin" evidence="15">
    <location>
        <begin position="374"/>
        <end position="483"/>
    </location>
</feature>
<evidence type="ECO:0000256" key="11">
    <source>
        <dbReference type="RuleBase" id="RU004357"/>
    </source>
</evidence>
<dbReference type="InterPro" id="IPR002126">
    <property type="entry name" value="Cadherin-like_dom"/>
</dbReference>
<dbReference type="Pfam" id="PF00028">
    <property type="entry name" value="Cadherin"/>
    <property type="match status" value="3"/>
</dbReference>
<dbReference type="PANTHER" id="PTHR24027:SF422">
    <property type="entry name" value="CADHERIN DOMAIN-CONTAINING PROTEIN"/>
    <property type="match status" value="1"/>
</dbReference>
<feature type="compositionally biased region" description="Polar residues" evidence="12">
    <location>
        <begin position="744"/>
        <end position="759"/>
    </location>
</feature>
<comment type="function">
    <text evidence="11">Cadherins are calcium-dependent cell adhesion proteins.</text>
</comment>
<gene>
    <name evidence="16" type="ORF">CVLEPA_LOCUS3710</name>
</gene>
<dbReference type="InterPro" id="IPR039808">
    <property type="entry name" value="Cadherin"/>
</dbReference>
<evidence type="ECO:0000313" key="16">
    <source>
        <dbReference type="EMBL" id="CAK8673983.1"/>
    </source>
</evidence>
<evidence type="ECO:0000256" key="12">
    <source>
        <dbReference type="SAM" id="MobiDB-lite"/>
    </source>
</evidence>
<feature type="region of interest" description="Disordered" evidence="12">
    <location>
        <begin position="741"/>
        <end position="767"/>
    </location>
</feature>
<dbReference type="PRINTS" id="PR00205">
    <property type="entry name" value="CADHERIN"/>
</dbReference>
<dbReference type="Pfam" id="PF01049">
    <property type="entry name" value="CADH_Y-type_LIR"/>
    <property type="match status" value="1"/>
</dbReference>
<evidence type="ECO:0000256" key="7">
    <source>
        <dbReference type="ARBA" id="ARBA00022989"/>
    </source>
</evidence>
<comment type="subcellular location">
    <subcellularLocation>
        <location evidence="1 10">Cell membrane</location>
        <topology evidence="1 10">Single-pass type I membrane protein</topology>
    </subcellularLocation>
</comment>
<evidence type="ECO:0000256" key="14">
    <source>
        <dbReference type="SAM" id="SignalP"/>
    </source>
</evidence>
<evidence type="ECO:0000259" key="15">
    <source>
        <dbReference type="PROSITE" id="PS50268"/>
    </source>
</evidence>
<dbReference type="Gene3D" id="2.60.40.60">
    <property type="entry name" value="Cadherins"/>
    <property type="match status" value="5"/>
</dbReference>
<organism evidence="16 17">
    <name type="scientific">Clavelina lepadiformis</name>
    <name type="common">Light-bulb sea squirt</name>
    <name type="synonym">Ascidia lepadiformis</name>
    <dbReference type="NCBI Taxonomy" id="159417"/>
    <lineage>
        <taxon>Eukaryota</taxon>
        <taxon>Metazoa</taxon>
        <taxon>Chordata</taxon>
        <taxon>Tunicata</taxon>
        <taxon>Ascidiacea</taxon>
        <taxon>Aplousobranchia</taxon>
        <taxon>Clavelinidae</taxon>
        <taxon>Clavelina</taxon>
    </lineage>
</organism>
<evidence type="ECO:0000256" key="1">
    <source>
        <dbReference type="ARBA" id="ARBA00004251"/>
    </source>
</evidence>
<feature type="domain" description="Cadherin" evidence="15">
    <location>
        <begin position="491"/>
        <end position="596"/>
    </location>
</feature>
<dbReference type="InterPro" id="IPR015919">
    <property type="entry name" value="Cadherin-like_sf"/>
</dbReference>
<dbReference type="InterPro" id="IPR020894">
    <property type="entry name" value="Cadherin_CS"/>
</dbReference>
<keyword evidence="7 13" id="KW-1133">Transmembrane helix</keyword>
<evidence type="ECO:0000256" key="3">
    <source>
        <dbReference type="ARBA" id="ARBA00022729"/>
    </source>
</evidence>
<feature type="domain" description="Cadherin" evidence="15">
    <location>
        <begin position="73"/>
        <end position="148"/>
    </location>
</feature>
<feature type="domain" description="Cadherin" evidence="15">
    <location>
        <begin position="259"/>
        <end position="373"/>
    </location>
</feature>
<evidence type="ECO:0000313" key="17">
    <source>
        <dbReference type="Proteomes" id="UP001642483"/>
    </source>
</evidence>
<protein>
    <recommendedName>
        <fullName evidence="15">Cadherin domain-containing protein</fullName>
    </recommendedName>
</protein>
<evidence type="ECO:0000256" key="6">
    <source>
        <dbReference type="ARBA" id="ARBA00022889"/>
    </source>
</evidence>
<sequence length="785" mass="85662">MNISIVILSILSLNILFAHCFVDVNNKGLISRIRVKREWTYPPINIVETSPQAVAYFKQKIIGTVKSSTNPPTYELMPTVAVKDGIFDLVTNPGSASADIWQLKPVDREQTPRFTLTILALDANGNKVEDPVEVTVNVLDVNDNAPVFVQSSLHGNVSEAATIGTILNMKVEATDADLKGENYGVVSFYYVSPTDDKKFNISENGQQILLNGEVDFETTPQLTFVVVAKDGYPGASRSETTATVTITVLDANDHAPVYTNDKFDTSVGELLPVQSTVMKLSASDIDQGINKAVSFKIDSGNTDEQFSVRSNPSADGDSTGEIVLNKPLDFESGLTDFSLRVTAYNKDAKNPDLYSTTKTFEIKVTDENEAPQFTQEAYSGYVRENNPDPVPDIATVQAIDNDFGGNQTVTYTIDNNEGWFIISSDGKITANEPVDREHPSVNPVTNIYELAVRATDNHPVHPRSSVVTVNVEIGDVNDNAPEKGSGWREIVCENVNRKYKNVTIVTVVDKDTPQNGPPFHAKILEYTDIFMAEGYDDDRFGILSDVLQFDAAEQNLYEIPIQLTDSTSIPGESVMTSTQTLTLSICSCNSDYVPDCSFTKPVAGAGFSVAAIVAIIAAILLLLIIVLAVVAYRRRNMVELEKQALFLDEDDVRENLQAYHDEGGGEEDNDAYNISVLQAPPPPHPKRTDEPPQGQSAPFPRSKIPPDTDIGDYINGAKDIADNDPTAPPFDSLLVFDYEGQGSDAGSLSSLNSGTTDGSQDYDYLNNWGPRFKKLADMYGGGESD</sequence>
<comment type="caution">
    <text evidence="16">The sequence shown here is derived from an EMBL/GenBank/DDBJ whole genome shotgun (WGS) entry which is preliminary data.</text>
</comment>
<dbReference type="PROSITE" id="PS50268">
    <property type="entry name" value="CADHERIN_2"/>
    <property type="match status" value="5"/>
</dbReference>
<dbReference type="CDD" id="cd11304">
    <property type="entry name" value="Cadherin_repeat"/>
    <property type="match status" value="4"/>
</dbReference>
<dbReference type="InterPro" id="IPR000233">
    <property type="entry name" value="Cadherin_Y-type_LIR"/>
</dbReference>
<feature type="transmembrane region" description="Helical" evidence="13">
    <location>
        <begin position="605"/>
        <end position="632"/>
    </location>
</feature>